<gene>
    <name evidence="1" type="ORF">EZS28_043926</name>
</gene>
<name>A0A5J4TQ07_9EUKA</name>
<organism evidence="1 2">
    <name type="scientific">Streblomastix strix</name>
    <dbReference type="NCBI Taxonomy" id="222440"/>
    <lineage>
        <taxon>Eukaryota</taxon>
        <taxon>Metamonada</taxon>
        <taxon>Preaxostyla</taxon>
        <taxon>Oxymonadida</taxon>
        <taxon>Streblomastigidae</taxon>
        <taxon>Streblomastix</taxon>
    </lineage>
</organism>
<reference evidence="1 2" key="1">
    <citation type="submission" date="2019-03" db="EMBL/GenBank/DDBJ databases">
        <title>Single cell metagenomics reveals metabolic interactions within the superorganism composed of flagellate Streblomastix strix and complex community of Bacteroidetes bacteria on its surface.</title>
        <authorList>
            <person name="Treitli S.C."/>
            <person name="Kolisko M."/>
            <person name="Husnik F."/>
            <person name="Keeling P."/>
            <person name="Hampl V."/>
        </authorList>
    </citation>
    <scope>NUCLEOTIDE SEQUENCE [LARGE SCALE GENOMIC DNA]</scope>
    <source>
        <strain evidence="1">ST1C</strain>
    </source>
</reference>
<sequence>MEVSLLSIFCGLYGISNEAIRAERISNIRQFNKLSANADTNYGQASSNGERKPNPWILTKFLRYHNKDYYKQIIKPLLKKNYEAKKKEKQILINQTLIPNKIDLQDGFTLLDMQEKAANGEYENEEQIVMDLT</sequence>
<evidence type="ECO:0000313" key="1">
    <source>
        <dbReference type="EMBL" id="KAA6360546.1"/>
    </source>
</evidence>
<feature type="non-terminal residue" evidence="1">
    <location>
        <position position="133"/>
    </location>
</feature>
<evidence type="ECO:0000313" key="2">
    <source>
        <dbReference type="Proteomes" id="UP000324800"/>
    </source>
</evidence>
<proteinExistence type="predicted"/>
<dbReference type="Proteomes" id="UP000324800">
    <property type="component" value="Unassembled WGS sequence"/>
</dbReference>
<dbReference type="EMBL" id="SNRW01026790">
    <property type="protein sequence ID" value="KAA6360546.1"/>
    <property type="molecule type" value="Genomic_DNA"/>
</dbReference>
<dbReference type="AlphaFoldDB" id="A0A5J4TQ07"/>
<protein>
    <submittedName>
        <fullName evidence="1">Uncharacterized protein</fullName>
    </submittedName>
</protein>
<accession>A0A5J4TQ07</accession>
<comment type="caution">
    <text evidence="1">The sequence shown here is derived from an EMBL/GenBank/DDBJ whole genome shotgun (WGS) entry which is preliminary data.</text>
</comment>